<dbReference type="AlphaFoldDB" id="A0A0F9C386"/>
<evidence type="ECO:0000313" key="1">
    <source>
        <dbReference type="EMBL" id="KKL20702.1"/>
    </source>
</evidence>
<dbReference type="EMBL" id="LAZR01037996">
    <property type="protein sequence ID" value="KKL20702.1"/>
    <property type="molecule type" value="Genomic_DNA"/>
</dbReference>
<sequence length="73" mass="8210">MARQESRQQAFAVAEQLVEQQTELLKKIKTFTTQLADLKDFAAPLQTGCPYYLAKIQKLQPEIANIGIVNMQG</sequence>
<reference evidence="1" key="1">
    <citation type="journal article" date="2015" name="Nature">
        <title>Complex archaea that bridge the gap between prokaryotes and eukaryotes.</title>
        <authorList>
            <person name="Spang A."/>
            <person name="Saw J.H."/>
            <person name="Jorgensen S.L."/>
            <person name="Zaremba-Niedzwiedzka K."/>
            <person name="Martijn J."/>
            <person name="Lind A.E."/>
            <person name="van Eijk R."/>
            <person name="Schleper C."/>
            <person name="Guy L."/>
            <person name="Ettema T.J."/>
        </authorList>
    </citation>
    <scope>NUCLEOTIDE SEQUENCE</scope>
</reference>
<feature type="non-terminal residue" evidence="1">
    <location>
        <position position="73"/>
    </location>
</feature>
<proteinExistence type="predicted"/>
<gene>
    <name evidence="1" type="ORF">LCGC14_2452790</name>
</gene>
<comment type="caution">
    <text evidence="1">The sequence shown here is derived from an EMBL/GenBank/DDBJ whole genome shotgun (WGS) entry which is preliminary data.</text>
</comment>
<accession>A0A0F9C386</accession>
<name>A0A0F9C386_9ZZZZ</name>
<protein>
    <submittedName>
        <fullName evidence="1">Uncharacterized protein</fullName>
    </submittedName>
</protein>
<organism evidence="1">
    <name type="scientific">marine sediment metagenome</name>
    <dbReference type="NCBI Taxonomy" id="412755"/>
    <lineage>
        <taxon>unclassified sequences</taxon>
        <taxon>metagenomes</taxon>
        <taxon>ecological metagenomes</taxon>
    </lineage>
</organism>